<comment type="caution">
    <text evidence="1">The sequence shown here is derived from an EMBL/GenBank/DDBJ whole genome shotgun (WGS) entry which is preliminary data.</text>
</comment>
<accession>A0A080YW93</accession>
<sequence length="106" mass="12561">MVVYVRRLNSFKRNRDKFQPITKLEKRYGVDDLARMLVSSKSRPYASKPGIIEDLQEWQFKKWMVQKKDPRAVNAMLPSEGLVNLQVKFDFRNFYKGNFDTLIDGL</sequence>
<protein>
    <recommendedName>
        <fullName evidence="3">RXLR phytopathogen effector protein WY-domain domain-containing protein</fullName>
    </recommendedName>
</protein>
<reference evidence="1 2" key="1">
    <citation type="submission" date="2013-11" db="EMBL/GenBank/DDBJ databases">
        <title>The Genome Sequence of Phytophthora parasitica P1976.</title>
        <authorList>
            <consortium name="The Broad Institute Genomics Platform"/>
            <person name="Russ C."/>
            <person name="Tyler B."/>
            <person name="Panabieres F."/>
            <person name="Shan W."/>
            <person name="Tripathy S."/>
            <person name="Grunwald N."/>
            <person name="Machado M."/>
            <person name="Johnson C.S."/>
            <person name="Walker B."/>
            <person name="Young S."/>
            <person name="Zeng Q."/>
            <person name="Gargeya S."/>
            <person name="Fitzgerald M."/>
            <person name="Haas B."/>
            <person name="Abouelleil A."/>
            <person name="Allen A.W."/>
            <person name="Alvarado L."/>
            <person name="Arachchi H.M."/>
            <person name="Berlin A.M."/>
            <person name="Chapman S.B."/>
            <person name="Gainer-Dewar J."/>
            <person name="Goldberg J."/>
            <person name="Griggs A."/>
            <person name="Gujja S."/>
            <person name="Hansen M."/>
            <person name="Howarth C."/>
            <person name="Imamovic A."/>
            <person name="Ireland A."/>
            <person name="Larimer J."/>
            <person name="McCowan C."/>
            <person name="Murphy C."/>
            <person name="Pearson M."/>
            <person name="Poon T.W."/>
            <person name="Priest M."/>
            <person name="Roberts A."/>
            <person name="Saif S."/>
            <person name="Shea T."/>
            <person name="Sisk P."/>
            <person name="Sykes S."/>
            <person name="Wortman J."/>
            <person name="Nusbaum C."/>
            <person name="Birren B."/>
        </authorList>
    </citation>
    <scope>NUCLEOTIDE SEQUENCE [LARGE SCALE GENOMIC DNA]</scope>
    <source>
        <strain evidence="1 2">P1976</strain>
    </source>
</reference>
<dbReference type="EMBL" id="ANJA01004973">
    <property type="protein sequence ID" value="ETO58654.1"/>
    <property type="molecule type" value="Genomic_DNA"/>
</dbReference>
<gene>
    <name evidence="1" type="ORF">F444_22966</name>
</gene>
<dbReference type="AlphaFoldDB" id="A0A080YW93"/>
<dbReference type="Proteomes" id="UP000028582">
    <property type="component" value="Unassembled WGS sequence"/>
</dbReference>
<evidence type="ECO:0000313" key="1">
    <source>
        <dbReference type="EMBL" id="ETO58654.1"/>
    </source>
</evidence>
<name>A0A080YW93_PHYNI</name>
<organism evidence="1 2">
    <name type="scientific">Phytophthora nicotianae P1976</name>
    <dbReference type="NCBI Taxonomy" id="1317066"/>
    <lineage>
        <taxon>Eukaryota</taxon>
        <taxon>Sar</taxon>
        <taxon>Stramenopiles</taxon>
        <taxon>Oomycota</taxon>
        <taxon>Peronosporomycetes</taxon>
        <taxon>Peronosporales</taxon>
        <taxon>Peronosporaceae</taxon>
        <taxon>Phytophthora</taxon>
    </lineage>
</organism>
<evidence type="ECO:0008006" key="3">
    <source>
        <dbReference type="Google" id="ProtNLM"/>
    </source>
</evidence>
<proteinExistence type="predicted"/>
<evidence type="ECO:0000313" key="2">
    <source>
        <dbReference type="Proteomes" id="UP000028582"/>
    </source>
</evidence>